<gene>
    <name evidence="3" type="ORF">FJV41_35670</name>
</gene>
<accession>A0A540WQ57</accession>
<dbReference type="EMBL" id="VIFM01000206">
    <property type="protein sequence ID" value="TQF11155.1"/>
    <property type="molecule type" value="Genomic_DNA"/>
</dbReference>
<organism evidence="3 4">
    <name type="scientific">Myxococcus llanfairpwllgwyngyllgogerychwyrndrobwllllantysiliogogogochensis</name>
    <dbReference type="NCBI Taxonomy" id="2590453"/>
    <lineage>
        <taxon>Bacteria</taxon>
        <taxon>Pseudomonadati</taxon>
        <taxon>Myxococcota</taxon>
        <taxon>Myxococcia</taxon>
        <taxon>Myxococcales</taxon>
        <taxon>Cystobacterineae</taxon>
        <taxon>Myxococcaceae</taxon>
        <taxon>Myxococcus</taxon>
    </lineage>
</organism>
<feature type="chain" id="PRO_5021906390" evidence="2">
    <location>
        <begin position="28"/>
        <end position="137"/>
    </location>
</feature>
<evidence type="ECO:0000313" key="4">
    <source>
        <dbReference type="Proteomes" id="UP000315369"/>
    </source>
</evidence>
<keyword evidence="4" id="KW-1185">Reference proteome</keyword>
<reference evidence="3 4" key="1">
    <citation type="submission" date="2019-06" db="EMBL/GenBank/DDBJ databases">
        <authorList>
            <person name="Livingstone P."/>
            <person name="Whitworth D."/>
        </authorList>
    </citation>
    <scope>NUCLEOTIDE SEQUENCE [LARGE SCALE GENOMIC DNA]</scope>
    <source>
        <strain evidence="3 4">AM401</strain>
    </source>
</reference>
<name>A0A540WQ57_9BACT</name>
<feature type="compositionally biased region" description="Basic and acidic residues" evidence="1">
    <location>
        <begin position="59"/>
        <end position="71"/>
    </location>
</feature>
<dbReference type="AlphaFoldDB" id="A0A540WQ57"/>
<feature type="signal peptide" evidence="2">
    <location>
        <begin position="1"/>
        <end position="27"/>
    </location>
</feature>
<keyword evidence="2" id="KW-0732">Signal</keyword>
<evidence type="ECO:0000313" key="3">
    <source>
        <dbReference type="EMBL" id="TQF11155.1"/>
    </source>
</evidence>
<protein>
    <submittedName>
        <fullName evidence="3">Metallothionein</fullName>
    </submittedName>
</protein>
<evidence type="ECO:0000256" key="2">
    <source>
        <dbReference type="SAM" id="SignalP"/>
    </source>
</evidence>
<feature type="compositionally biased region" description="Low complexity" evidence="1">
    <location>
        <begin position="44"/>
        <end position="58"/>
    </location>
</feature>
<comment type="caution">
    <text evidence="3">The sequence shown here is derived from an EMBL/GenBank/DDBJ whole genome shotgun (WGS) entry which is preliminary data.</text>
</comment>
<feature type="region of interest" description="Disordered" evidence="1">
    <location>
        <begin position="30"/>
        <end position="71"/>
    </location>
</feature>
<sequence length="137" mass="14286">MTRNATMVAAGLLASGLLLLAPRAASACEAHAQAAREKSAEAQKPSPDSASPEAAPAPEKARPTGGEVDRPLDALDSLMAAKCQCGSKADCTCKKGSCECSKCQKPKRQVMDALRGRPAELKLDEARRYDASAGIFI</sequence>
<dbReference type="OrthoDB" id="5520908at2"/>
<proteinExistence type="predicted"/>
<dbReference type="Proteomes" id="UP000315369">
    <property type="component" value="Unassembled WGS sequence"/>
</dbReference>
<evidence type="ECO:0000256" key="1">
    <source>
        <dbReference type="SAM" id="MobiDB-lite"/>
    </source>
</evidence>
<dbReference type="RefSeq" id="WP_141647073.1">
    <property type="nucleotide sequence ID" value="NZ_VIFM01000206.1"/>
</dbReference>